<evidence type="ECO:0000313" key="2">
    <source>
        <dbReference type="Proteomes" id="UP000646548"/>
    </source>
</evidence>
<dbReference type="Proteomes" id="UP000646548">
    <property type="component" value="Unassembled WGS sequence"/>
</dbReference>
<evidence type="ECO:0000313" key="1">
    <source>
        <dbReference type="EMBL" id="KAF6720896.1"/>
    </source>
</evidence>
<protein>
    <submittedName>
        <fullName evidence="1">Uncharacterized protein</fullName>
    </submittedName>
</protein>
<accession>A0A834C6R0</accession>
<dbReference type="AlphaFoldDB" id="A0A834C6R0"/>
<organism evidence="1 2">
    <name type="scientific">Oryzias melastigma</name>
    <name type="common">Marine medaka</name>
    <dbReference type="NCBI Taxonomy" id="30732"/>
    <lineage>
        <taxon>Eukaryota</taxon>
        <taxon>Metazoa</taxon>
        <taxon>Chordata</taxon>
        <taxon>Craniata</taxon>
        <taxon>Vertebrata</taxon>
        <taxon>Euteleostomi</taxon>
        <taxon>Actinopterygii</taxon>
        <taxon>Neopterygii</taxon>
        <taxon>Teleostei</taxon>
        <taxon>Neoteleostei</taxon>
        <taxon>Acanthomorphata</taxon>
        <taxon>Ovalentaria</taxon>
        <taxon>Atherinomorphae</taxon>
        <taxon>Beloniformes</taxon>
        <taxon>Adrianichthyidae</taxon>
        <taxon>Oryziinae</taxon>
        <taxon>Oryzias</taxon>
    </lineage>
</organism>
<sequence>MFRLLFFTFVQQIQDGRRSGEPHRRMKQPPSCLLPQTGLRCHGNMLWRSTYWDSAGWRSRGFPRPHMHADLDEGNLHPSGLTFVFNLTSVFLQTKKKKKHFFIRTVSSKMRVDFKEFDSLLAVF</sequence>
<proteinExistence type="predicted"/>
<dbReference type="EMBL" id="WKFB01000511">
    <property type="protein sequence ID" value="KAF6720896.1"/>
    <property type="molecule type" value="Genomic_DNA"/>
</dbReference>
<gene>
    <name evidence="1" type="ORF">FQA47_010966</name>
</gene>
<comment type="caution">
    <text evidence="1">The sequence shown here is derived from an EMBL/GenBank/DDBJ whole genome shotgun (WGS) entry which is preliminary data.</text>
</comment>
<name>A0A834C6R0_ORYME</name>
<reference evidence="1" key="1">
    <citation type="journal article" name="BMC Genomics">
        <title>Long-read sequencing and de novo genome assembly of marine medaka (Oryzias melastigma).</title>
        <authorList>
            <person name="Liang P."/>
            <person name="Saqib H.S.A."/>
            <person name="Ni X."/>
            <person name="Shen Y."/>
        </authorList>
    </citation>
    <scope>NUCLEOTIDE SEQUENCE</scope>
    <source>
        <strain evidence="1">Bigg-433</strain>
    </source>
</reference>